<feature type="domain" description="Chorismate-utilising enzyme C-terminal" evidence="3">
    <location>
        <begin position="194"/>
        <end position="447"/>
    </location>
</feature>
<dbReference type="InterPro" id="IPR006805">
    <property type="entry name" value="Anth_synth_I_N"/>
</dbReference>
<dbReference type="PRINTS" id="PR00095">
    <property type="entry name" value="ANTSNTHASEI"/>
</dbReference>
<dbReference type="HOGENOM" id="CLU_006493_7_2_6"/>
<keyword evidence="6" id="KW-1185">Reference proteome</keyword>
<sequence length="460" mass="51066">MPGGPTPTQPMSTCTLHPLPYRADPAYWFERIRHAPGAVLLDSGRPQAERGRYDLLSAWPQQLLQPATDDSAESYFQRLREALQQLGPAVAPEGCELPFVGGLIGLFSYDFGRLLENMPEQARPDIDLPLARFGLYPWALITDHQKRSSQLVFHPALTMSERERLVRLFYSPLSSTETSAPFTLLAPFAADLHKDDYRQAIERIQRYIQAGDCYQVNFAQRFRTAYAGDPWTAYQALRAACPTPYAGFIALEHGAVLSQSPERFLRLHQGSVETRPIKGTRPRGQDPHSDAAQAQGLLESKKDRAENLMIVDLLRNDLGRSCRIGSVQVPELFALESYPNVHHLVSCVSGQLADDKDAFDLLAGSFPGGSITGAPKIRAMQIIDELEPTRRTIYCGSLLYIDVRGEMDSSIAIRTLLAQSGQISCWGGGGIVADSEWHAEYQESIDKVKVLLETLEGLKP</sequence>
<evidence type="ECO:0000259" key="3">
    <source>
        <dbReference type="Pfam" id="PF00425"/>
    </source>
</evidence>
<evidence type="ECO:0000256" key="2">
    <source>
        <dbReference type="ARBA" id="ARBA00022679"/>
    </source>
</evidence>
<dbReference type="InterPro" id="IPR015890">
    <property type="entry name" value="Chorismate_C"/>
</dbReference>
<accession>A0A078LTC9</accession>
<keyword evidence="2" id="KW-0808">Transferase</keyword>
<evidence type="ECO:0000313" key="5">
    <source>
        <dbReference type="EMBL" id="CDZ93622.1"/>
    </source>
</evidence>
<dbReference type="AlphaFoldDB" id="A0A078LTC9"/>
<gene>
    <name evidence="5" type="primary">pabB</name>
    <name evidence="5" type="ORF">BN1079_00917</name>
</gene>
<proteinExistence type="predicted"/>
<evidence type="ECO:0000259" key="4">
    <source>
        <dbReference type="Pfam" id="PF04715"/>
    </source>
</evidence>
<evidence type="ECO:0000256" key="1">
    <source>
        <dbReference type="ARBA" id="ARBA00013139"/>
    </source>
</evidence>
<dbReference type="InterPro" id="IPR005802">
    <property type="entry name" value="ADC_synth_comp_1"/>
</dbReference>
<dbReference type="Gene3D" id="3.60.120.10">
    <property type="entry name" value="Anthranilate synthase"/>
    <property type="match status" value="1"/>
</dbReference>
<dbReference type="GO" id="GO:0009396">
    <property type="term" value="P:folic acid-containing compound biosynthetic process"/>
    <property type="evidence" value="ECO:0007669"/>
    <property type="project" value="InterPro"/>
</dbReference>
<dbReference type="Proteomes" id="UP000053902">
    <property type="component" value="Unassembled WGS sequence"/>
</dbReference>
<dbReference type="GO" id="GO:0046820">
    <property type="term" value="F:4-amino-4-deoxychorismate synthase activity"/>
    <property type="evidence" value="ECO:0007669"/>
    <property type="project" value="UniProtKB-EC"/>
</dbReference>
<dbReference type="Pfam" id="PF00425">
    <property type="entry name" value="Chorismate_bind"/>
    <property type="match status" value="1"/>
</dbReference>
<feature type="domain" description="Anthranilate synthase component I N-terminal" evidence="4">
    <location>
        <begin position="24"/>
        <end position="148"/>
    </location>
</feature>
<dbReference type="STRING" id="1499686.BN1079_00917"/>
<protein>
    <recommendedName>
        <fullName evidence="1">aminodeoxychorismate synthase</fullName>
        <ecNumber evidence="1">2.6.1.85</ecNumber>
    </recommendedName>
</protein>
<dbReference type="InterPro" id="IPR019999">
    <property type="entry name" value="Anth_synth_I-like"/>
</dbReference>
<name>A0A078LTC9_9PSED</name>
<organism evidence="5 6">
    <name type="scientific">Pseudomonas saudiphocaensis</name>
    <dbReference type="NCBI Taxonomy" id="1499686"/>
    <lineage>
        <taxon>Bacteria</taxon>
        <taxon>Pseudomonadati</taxon>
        <taxon>Pseudomonadota</taxon>
        <taxon>Gammaproteobacteria</taxon>
        <taxon>Pseudomonadales</taxon>
        <taxon>Pseudomonadaceae</taxon>
        <taxon>Pseudomonas</taxon>
    </lineage>
</organism>
<reference evidence="5 6" key="1">
    <citation type="submission" date="2014-07" db="EMBL/GenBank/DDBJ databases">
        <authorList>
            <person name="Urmite Genomes Urmite Genomes"/>
        </authorList>
    </citation>
    <scope>NUCLEOTIDE SEQUENCE [LARGE SCALE GENOMIC DNA]</scope>
    <source>
        <strain evidence="5 6">20_BN</strain>
    </source>
</reference>
<dbReference type="EC" id="2.6.1.85" evidence="1"/>
<dbReference type="NCBIfam" id="TIGR00553">
    <property type="entry name" value="pabB"/>
    <property type="match status" value="1"/>
</dbReference>
<dbReference type="PANTHER" id="PTHR11236:SF50">
    <property type="entry name" value="AMINODEOXYCHORISMATE SYNTHASE COMPONENT 1"/>
    <property type="match status" value="1"/>
</dbReference>
<dbReference type="eggNOG" id="COG0147">
    <property type="taxonomic scope" value="Bacteria"/>
</dbReference>
<dbReference type="Pfam" id="PF04715">
    <property type="entry name" value="Anth_synt_I_N"/>
    <property type="match status" value="1"/>
</dbReference>
<dbReference type="SUPFAM" id="SSF56322">
    <property type="entry name" value="ADC synthase"/>
    <property type="match status" value="1"/>
</dbReference>
<dbReference type="InterPro" id="IPR005801">
    <property type="entry name" value="ADC_synthase"/>
</dbReference>
<evidence type="ECO:0000313" key="6">
    <source>
        <dbReference type="Proteomes" id="UP000053902"/>
    </source>
</evidence>
<dbReference type="EMBL" id="CCSF01000001">
    <property type="protein sequence ID" value="CDZ93622.1"/>
    <property type="molecule type" value="Genomic_DNA"/>
</dbReference>
<dbReference type="GO" id="GO:0000162">
    <property type="term" value="P:L-tryptophan biosynthetic process"/>
    <property type="evidence" value="ECO:0007669"/>
    <property type="project" value="TreeGrafter"/>
</dbReference>
<dbReference type="PANTHER" id="PTHR11236">
    <property type="entry name" value="AMINOBENZOATE/ANTHRANILATE SYNTHASE"/>
    <property type="match status" value="1"/>
</dbReference>